<organism evidence="4 5">
    <name type="scientific">Polarella glacialis</name>
    <name type="common">Dinoflagellate</name>
    <dbReference type="NCBI Taxonomy" id="89957"/>
    <lineage>
        <taxon>Eukaryota</taxon>
        <taxon>Sar</taxon>
        <taxon>Alveolata</taxon>
        <taxon>Dinophyceae</taxon>
        <taxon>Suessiales</taxon>
        <taxon>Suessiaceae</taxon>
        <taxon>Polarella</taxon>
    </lineage>
</organism>
<keyword evidence="2" id="KW-0812">Transmembrane</keyword>
<dbReference type="InterPro" id="IPR000257">
    <property type="entry name" value="Uroporphyrinogen_deCOase"/>
</dbReference>
<dbReference type="PANTHER" id="PTHR21091:SF169">
    <property type="entry name" value="UROPORPHYRINOGEN DECARBOXYLASE"/>
    <property type="match status" value="1"/>
</dbReference>
<accession>A0A813H0P6</accession>
<dbReference type="GO" id="GO:0004853">
    <property type="term" value="F:uroporphyrinogen decarboxylase activity"/>
    <property type="evidence" value="ECO:0007669"/>
    <property type="project" value="InterPro"/>
</dbReference>
<evidence type="ECO:0000259" key="3">
    <source>
        <dbReference type="Pfam" id="PF01208"/>
    </source>
</evidence>
<dbReference type="AlphaFoldDB" id="A0A813H0P6"/>
<feature type="region of interest" description="Disordered" evidence="1">
    <location>
        <begin position="607"/>
        <end position="639"/>
    </location>
</feature>
<dbReference type="EMBL" id="CAJNNW010000794">
    <property type="protein sequence ID" value="CAE8631268.1"/>
    <property type="molecule type" value="Genomic_DNA"/>
</dbReference>
<dbReference type="Proteomes" id="UP000626109">
    <property type="component" value="Unassembled WGS sequence"/>
</dbReference>
<feature type="domain" description="Uroporphyrinogen decarboxylase (URO-D)" evidence="3">
    <location>
        <begin position="91"/>
        <end position="403"/>
    </location>
</feature>
<evidence type="ECO:0000313" key="5">
    <source>
        <dbReference type="Proteomes" id="UP000626109"/>
    </source>
</evidence>
<evidence type="ECO:0000256" key="1">
    <source>
        <dbReference type="SAM" id="MobiDB-lite"/>
    </source>
</evidence>
<name>A0A813H0P6_POLGL</name>
<dbReference type="GO" id="GO:0005829">
    <property type="term" value="C:cytosol"/>
    <property type="evidence" value="ECO:0007669"/>
    <property type="project" value="TreeGrafter"/>
</dbReference>
<sequence>MASPVAFVVSAAGPAVLPVLPLTAPAPGTRQLRGVPAQADGLHRRNTFAGVVGAVLGATVAGLQRRRRPTTAAAPLGRAAVISLQSEASDSSLCRVARGEPLASNQHAPIWLFRQAGRHLPEYNEYKKTTGKNFLELLKDPADVAECTMQPLRRYKVDAAILFSDILVVAEALGISVVMPGGKGILVPEPLESPADLARLPSLAEAATPEFIETRLAHVLAAVRLILKQMSSEGFGDTPLIGFSAAPWTLFFYMVGGSSKKRTDAGERWLKEHEAASAELLSLLSKVIIEYLSAQARNGCQVLQVFEAMGDKISPENFEKWALPAMQEIAQELRRRHPDVPLMVFPRGACYALPALQSAGYDVVTADSGTDLAAAAASLRAEAARTGGRVASLQGNFHPKWLRPSQGSTAEDGLDGTEDPELVAVLEKEPKAGEEGDQKTDEGGDQTSSPLLYGATGSAFAFTALRLLLLRGAMITPGLQVLTLLPLVAGALAQARRGEFGAIWLAIPAGGATAWGVNASLESGRAKGLAVESSAELQQGCPDVPEEAIEALKQAKGTEFETNRLRVTVDWPAAGVGAASDRWRLEVEAKRNFSWQSWQRTVLRASQGQARSSADGLPAQTRRWDGDSSSWKTKWQLVA</sequence>
<feature type="transmembrane region" description="Helical" evidence="2">
    <location>
        <begin position="45"/>
        <end position="63"/>
    </location>
</feature>
<proteinExistence type="predicted"/>
<keyword evidence="2" id="KW-1133">Transmembrane helix</keyword>
<dbReference type="Gene3D" id="3.20.20.210">
    <property type="match status" value="1"/>
</dbReference>
<protein>
    <recommendedName>
        <fullName evidence="3">Uroporphyrinogen decarboxylase (URO-D) domain-containing protein</fullName>
    </recommendedName>
</protein>
<feature type="compositionally biased region" description="Basic and acidic residues" evidence="1">
    <location>
        <begin position="429"/>
        <end position="442"/>
    </location>
</feature>
<gene>
    <name evidence="4" type="ORF">PGLA2088_LOCUS1068</name>
</gene>
<dbReference type="GO" id="GO:0006783">
    <property type="term" value="P:heme biosynthetic process"/>
    <property type="evidence" value="ECO:0007669"/>
    <property type="project" value="TreeGrafter"/>
</dbReference>
<dbReference type="Pfam" id="PF01208">
    <property type="entry name" value="URO-D"/>
    <property type="match status" value="1"/>
</dbReference>
<keyword evidence="2" id="KW-0472">Membrane</keyword>
<feature type="region of interest" description="Disordered" evidence="1">
    <location>
        <begin position="398"/>
        <end position="417"/>
    </location>
</feature>
<evidence type="ECO:0000256" key="2">
    <source>
        <dbReference type="SAM" id="Phobius"/>
    </source>
</evidence>
<dbReference type="SUPFAM" id="SSF51726">
    <property type="entry name" value="UROD/MetE-like"/>
    <property type="match status" value="1"/>
</dbReference>
<evidence type="ECO:0000313" key="4">
    <source>
        <dbReference type="EMBL" id="CAE8631268.1"/>
    </source>
</evidence>
<dbReference type="InterPro" id="IPR038071">
    <property type="entry name" value="UROD/MetE-like_sf"/>
</dbReference>
<reference evidence="4" key="1">
    <citation type="submission" date="2021-02" db="EMBL/GenBank/DDBJ databases">
        <authorList>
            <person name="Dougan E. K."/>
            <person name="Rhodes N."/>
            <person name="Thang M."/>
            <person name="Chan C."/>
        </authorList>
    </citation>
    <scope>NUCLEOTIDE SEQUENCE</scope>
</reference>
<comment type="caution">
    <text evidence="4">The sequence shown here is derived from an EMBL/GenBank/DDBJ whole genome shotgun (WGS) entry which is preliminary data.</text>
</comment>
<feature type="region of interest" description="Disordered" evidence="1">
    <location>
        <begin position="429"/>
        <end position="450"/>
    </location>
</feature>
<dbReference type="PANTHER" id="PTHR21091">
    <property type="entry name" value="METHYLTETRAHYDROFOLATE:HOMOCYSTEINE METHYLTRANSFERASE RELATED"/>
    <property type="match status" value="1"/>
</dbReference>
<feature type="transmembrane region" description="Helical" evidence="2">
    <location>
        <begin position="159"/>
        <end position="179"/>
    </location>
</feature>